<reference evidence="3" key="1">
    <citation type="submission" date="2020-02" db="EMBL/GenBank/DDBJ databases">
        <title>Development of a multiplex PCR-based assay for rapid serotyping of Erysipelothrix species.</title>
        <authorList>
            <person name="Shimoji Y."/>
            <person name="Shiraiwa K."/>
            <person name="Tominaga H."/>
            <person name="Nishikawa S."/>
            <person name="Eguchi M."/>
            <person name="Hikono H."/>
            <person name="Ogawa Y."/>
        </authorList>
    </citation>
    <scope>NUCLEOTIDE SEQUENCE</scope>
    <source>
        <strain evidence="3">Pecs 9</strain>
    </source>
</reference>
<evidence type="ECO:0000259" key="1">
    <source>
        <dbReference type="Pfam" id="PF00534"/>
    </source>
</evidence>
<dbReference type="Pfam" id="PF13439">
    <property type="entry name" value="Glyco_transf_4"/>
    <property type="match status" value="1"/>
</dbReference>
<dbReference type="GO" id="GO:0016758">
    <property type="term" value="F:hexosyltransferase activity"/>
    <property type="evidence" value="ECO:0007669"/>
    <property type="project" value="TreeGrafter"/>
</dbReference>
<dbReference type="InterPro" id="IPR028098">
    <property type="entry name" value="Glyco_trans_4-like_N"/>
</dbReference>
<dbReference type="Gene3D" id="3.40.50.2000">
    <property type="entry name" value="Glycogen Phosphorylase B"/>
    <property type="match status" value="2"/>
</dbReference>
<feature type="domain" description="Glycosyltransferase subfamily 4-like N-terminal" evidence="2">
    <location>
        <begin position="24"/>
        <end position="190"/>
    </location>
</feature>
<name>A0A6S6I2A7_ERYRH</name>
<protein>
    <submittedName>
        <fullName evidence="3">Glycosyltransferase family 4 protein</fullName>
    </submittedName>
</protein>
<evidence type="ECO:0000313" key="3">
    <source>
        <dbReference type="EMBL" id="BCB22667.1"/>
    </source>
</evidence>
<accession>A0A6S6I2A7</accession>
<dbReference type="CDD" id="cd03794">
    <property type="entry name" value="GT4_WbuB-like"/>
    <property type="match status" value="1"/>
</dbReference>
<sequence length="387" mass="44781">MNILIISKNYYPSTIPDSKRFTGISEYFVKQGHNVYIITETNDAVTEYSKLKIIKTSKKREDSKGMIDRFFNHFSFMFQSMRKGKKLFEIDVIIATSPPLFNLVTGAYLKRKLDAKFVVDLRDIWPDVFVQTGVMTKKNPVYLFFDIVAKYCYKKADSIVVVTKGKKKLIDMKFPEYTDKVSYLSNGFNLNITEYTDIVEIKNIFDGFFNVIYTGKIGMAQDIKSFVDLANHYRTNNKIKFHIMGSGKDKDIMLSYIESKKLDNIIYHGYLSEHEVITALNCSQISYVSLANKELIDSVPTKIYESLVCGCPILLSAVGDSVDLVLHSKFGRASDPGDFEKLCSNFQFMYDNHYEYMKRKKQVRDRMISEYSRDVIAEMYQELINVL</sequence>
<dbReference type="InterPro" id="IPR001296">
    <property type="entry name" value="Glyco_trans_1"/>
</dbReference>
<dbReference type="Pfam" id="PF00534">
    <property type="entry name" value="Glycos_transf_1"/>
    <property type="match status" value="1"/>
</dbReference>
<dbReference type="PANTHER" id="PTHR45947:SF3">
    <property type="entry name" value="SULFOQUINOVOSYL TRANSFERASE SQD2"/>
    <property type="match status" value="1"/>
</dbReference>
<organism evidence="3">
    <name type="scientific">Erysipelothrix rhusiopathiae</name>
    <dbReference type="NCBI Taxonomy" id="1648"/>
    <lineage>
        <taxon>Bacteria</taxon>
        <taxon>Bacillati</taxon>
        <taxon>Bacillota</taxon>
        <taxon>Erysipelotrichia</taxon>
        <taxon>Erysipelotrichales</taxon>
        <taxon>Erysipelotrichaceae</taxon>
        <taxon>Erysipelothrix</taxon>
    </lineage>
</organism>
<dbReference type="SUPFAM" id="SSF53756">
    <property type="entry name" value="UDP-Glycosyltransferase/glycogen phosphorylase"/>
    <property type="match status" value="1"/>
</dbReference>
<proteinExistence type="predicted"/>
<keyword evidence="3" id="KW-0808">Transferase</keyword>
<feature type="domain" description="Glycosyl transferase family 1" evidence="1">
    <location>
        <begin position="200"/>
        <end position="355"/>
    </location>
</feature>
<dbReference type="EMBL" id="LC528603">
    <property type="protein sequence ID" value="BCB22667.1"/>
    <property type="molecule type" value="Genomic_DNA"/>
</dbReference>
<dbReference type="PANTHER" id="PTHR45947">
    <property type="entry name" value="SULFOQUINOVOSYL TRANSFERASE SQD2"/>
    <property type="match status" value="1"/>
</dbReference>
<dbReference type="InterPro" id="IPR050194">
    <property type="entry name" value="Glycosyltransferase_grp1"/>
</dbReference>
<dbReference type="AlphaFoldDB" id="A0A6S6I2A7"/>
<evidence type="ECO:0000259" key="2">
    <source>
        <dbReference type="Pfam" id="PF13439"/>
    </source>
</evidence>